<dbReference type="SUPFAM" id="SSF88659">
    <property type="entry name" value="Sigma3 and sigma4 domains of RNA polymerase sigma factors"/>
    <property type="match status" value="1"/>
</dbReference>
<dbReference type="InterPro" id="IPR000835">
    <property type="entry name" value="HTH_MarR-typ"/>
</dbReference>
<dbReference type="RefSeq" id="WP_039212151.1">
    <property type="nucleotide sequence ID" value="NZ_JSCE01000251.1"/>
</dbReference>
<accession>A0A0B2JLM6</accession>
<keyword evidence="8" id="KW-1185">Reference proteome</keyword>
<dbReference type="InterPro" id="IPR007324">
    <property type="entry name" value="Sugar-bd_dom_put"/>
</dbReference>
<evidence type="ECO:0000256" key="4">
    <source>
        <dbReference type="ARBA" id="ARBA00023163"/>
    </source>
</evidence>
<evidence type="ECO:0000259" key="6">
    <source>
        <dbReference type="Pfam" id="PF12802"/>
    </source>
</evidence>
<dbReference type="Pfam" id="PF04198">
    <property type="entry name" value="Sugar-bind"/>
    <property type="match status" value="1"/>
</dbReference>
<reference evidence="7 8" key="1">
    <citation type="journal article" date="2013" name="PLoS ONE">
        <title>Identification and characterization of three novel lipases belonging to families II and V from Anaerovibrio lipolyticus 5ST.</title>
        <authorList>
            <person name="Prive F."/>
            <person name="Kaderbhai N.N."/>
            <person name="Girdwood S."/>
            <person name="Worgan H.J."/>
            <person name="Pinloche E."/>
            <person name="Scollan N.D."/>
            <person name="Huws S.A."/>
            <person name="Newbold C.J."/>
        </authorList>
    </citation>
    <scope>NUCLEOTIDE SEQUENCE [LARGE SCALE GENOMIC DNA]</scope>
    <source>
        <strain evidence="7 8">5S</strain>
    </source>
</reference>
<dbReference type="PANTHER" id="PTHR34294:SF1">
    <property type="entry name" value="TRANSCRIPTIONAL REGULATOR LSRR"/>
    <property type="match status" value="1"/>
</dbReference>
<evidence type="ECO:0000259" key="5">
    <source>
        <dbReference type="Pfam" id="PF04198"/>
    </source>
</evidence>
<dbReference type="PANTHER" id="PTHR34294">
    <property type="entry name" value="TRANSCRIPTIONAL REGULATOR-RELATED"/>
    <property type="match status" value="1"/>
</dbReference>
<proteinExistence type="inferred from homology"/>
<evidence type="ECO:0000256" key="3">
    <source>
        <dbReference type="ARBA" id="ARBA00023125"/>
    </source>
</evidence>
<evidence type="ECO:0000313" key="8">
    <source>
        <dbReference type="Proteomes" id="UP000030993"/>
    </source>
</evidence>
<feature type="domain" description="Sugar-binding" evidence="5">
    <location>
        <begin position="57"/>
        <end position="311"/>
    </location>
</feature>
<keyword evidence="2" id="KW-0805">Transcription regulation</keyword>
<dbReference type="GO" id="GO:0003700">
    <property type="term" value="F:DNA-binding transcription factor activity"/>
    <property type="evidence" value="ECO:0007669"/>
    <property type="project" value="InterPro"/>
</dbReference>
<dbReference type="SUPFAM" id="SSF100950">
    <property type="entry name" value="NagB/RpiA/CoA transferase-like"/>
    <property type="match status" value="1"/>
</dbReference>
<sequence>MTRDRDKLSINVAKLYYRSEYSQQRIAEELGISRPSVSRLLQYAKDKGYVKIQIMDPVEDMSNMEQMLVEKYNLHEVRIASSTINDENEIKKYIGIKAAEYLDSIVQDGDMIGVGWGTTLYEMSCSLLPKALKGSQIVQLEGGVTHSKWRNYAKDILENFSNNYSTIAQYLPLPVVFGSREVKEMVDQDRHIKRVLEMGSHANIAVFGVGTVRPNALFFRLGYTDQEEQTRIQQIAVGDICSRFFDADGRICNKELDARTVGITLDELRNKEHSIMIAGGEAKVPAIRAALKGHYANVFITDQFTAKELLKD</sequence>
<dbReference type="AlphaFoldDB" id="A0A0B2JLM6"/>
<comment type="caution">
    <text evidence="7">The sequence shown here is derived from an EMBL/GenBank/DDBJ whole genome shotgun (WGS) entry which is preliminary data.</text>
</comment>
<dbReference type="GO" id="GO:0030246">
    <property type="term" value="F:carbohydrate binding"/>
    <property type="evidence" value="ECO:0007669"/>
    <property type="project" value="InterPro"/>
</dbReference>
<organism evidence="7 8">
    <name type="scientific">Anaerovibrio lipolyticus</name>
    <dbReference type="NCBI Taxonomy" id="82374"/>
    <lineage>
        <taxon>Bacteria</taxon>
        <taxon>Bacillati</taxon>
        <taxon>Bacillota</taxon>
        <taxon>Negativicutes</taxon>
        <taxon>Selenomonadales</taxon>
        <taxon>Selenomonadaceae</taxon>
        <taxon>Anaerovibrio</taxon>
    </lineage>
</organism>
<evidence type="ECO:0000256" key="1">
    <source>
        <dbReference type="ARBA" id="ARBA00010466"/>
    </source>
</evidence>
<gene>
    <name evidence="7" type="ORF">NZ47_13625</name>
</gene>
<keyword evidence="3" id="KW-0238">DNA-binding</keyword>
<dbReference type="STRING" id="82374.NZ47_13625"/>
<dbReference type="InterPro" id="IPR051054">
    <property type="entry name" value="SorC_transcr_regulators"/>
</dbReference>
<comment type="similarity">
    <text evidence="1">Belongs to the SorC transcriptional regulatory family.</text>
</comment>
<dbReference type="InterPro" id="IPR037171">
    <property type="entry name" value="NagB/RpiA_transferase-like"/>
</dbReference>
<evidence type="ECO:0000313" key="7">
    <source>
        <dbReference type="EMBL" id="KHM47261.1"/>
    </source>
</evidence>
<dbReference type="InterPro" id="IPR013324">
    <property type="entry name" value="RNA_pol_sigma_r3/r4-like"/>
</dbReference>
<keyword evidence="4" id="KW-0804">Transcription</keyword>
<dbReference type="eggNOG" id="COG2390">
    <property type="taxonomic scope" value="Bacteria"/>
</dbReference>
<dbReference type="GO" id="GO:0003677">
    <property type="term" value="F:DNA binding"/>
    <property type="evidence" value="ECO:0007669"/>
    <property type="project" value="UniProtKB-KW"/>
</dbReference>
<dbReference type="Pfam" id="PF12802">
    <property type="entry name" value="MarR_2"/>
    <property type="match status" value="1"/>
</dbReference>
<feature type="domain" description="HTH marR-type" evidence="6">
    <location>
        <begin position="22"/>
        <end position="51"/>
    </location>
</feature>
<dbReference type="Proteomes" id="UP000030993">
    <property type="component" value="Unassembled WGS sequence"/>
</dbReference>
<evidence type="ECO:0000256" key="2">
    <source>
        <dbReference type="ARBA" id="ARBA00023015"/>
    </source>
</evidence>
<dbReference type="EMBL" id="JSCE01000251">
    <property type="protein sequence ID" value="KHM47261.1"/>
    <property type="molecule type" value="Genomic_DNA"/>
</dbReference>
<dbReference type="Gene3D" id="1.10.10.60">
    <property type="entry name" value="Homeodomain-like"/>
    <property type="match status" value="1"/>
</dbReference>
<dbReference type="Gene3D" id="3.40.50.1360">
    <property type="match status" value="1"/>
</dbReference>
<protein>
    <submittedName>
        <fullName evidence="7">RNA polymerase sigma70</fullName>
    </submittedName>
</protein>
<name>A0A0B2JLM6_9FIRM</name>